<dbReference type="RefSeq" id="WP_345675615.1">
    <property type="nucleotide sequence ID" value="NZ_BAABHS010000008.1"/>
</dbReference>
<evidence type="ECO:0000313" key="1">
    <source>
        <dbReference type="EMBL" id="GAA4961683.1"/>
    </source>
</evidence>
<dbReference type="SUPFAM" id="SSF54909">
    <property type="entry name" value="Dimeric alpha+beta barrel"/>
    <property type="match status" value="1"/>
</dbReference>
<proteinExistence type="predicted"/>
<protein>
    <recommendedName>
        <fullName evidence="3">NIPSNAP protein</fullName>
    </recommendedName>
</protein>
<organism evidence="1 2">
    <name type="scientific">Yinghuangia aomiensis</name>
    <dbReference type="NCBI Taxonomy" id="676205"/>
    <lineage>
        <taxon>Bacteria</taxon>
        <taxon>Bacillati</taxon>
        <taxon>Actinomycetota</taxon>
        <taxon>Actinomycetes</taxon>
        <taxon>Kitasatosporales</taxon>
        <taxon>Streptomycetaceae</taxon>
        <taxon>Yinghuangia</taxon>
    </lineage>
</organism>
<dbReference type="EMBL" id="BAABHS010000008">
    <property type="protein sequence ID" value="GAA4961683.1"/>
    <property type="molecule type" value="Genomic_DNA"/>
</dbReference>
<comment type="caution">
    <text evidence="1">The sequence shown here is derived from an EMBL/GenBank/DDBJ whole genome shotgun (WGS) entry which is preliminary data.</text>
</comment>
<keyword evidence="2" id="KW-1185">Reference proteome</keyword>
<accession>A0ABP9H507</accession>
<gene>
    <name evidence="1" type="ORF">GCM10023205_26500</name>
</gene>
<evidence type="ECO:0008006" key="3">
    <source>
        <dbReference type="Google" id="ProtNLM"/>
    </source>
</evidence>
<dbReference type="InterPro" id="IPR011008">
    <property type="entry name" value="Dimeric_a/b-barrel"/>
</dbReference>
<dbReference type="Proteomes" id="UP001500466">
    <property type="component" value="Unassembled WGS sequence"/>
</dbReference>
<sequence length="246" mass="28333">MTNDKIYIHEFIDIIGHNRANYMHHMTANWSPVAQDERHQLCYGVWGVVGTTRDWPSVVNIWEEDGFDGMAASFRHEFSGAALQDPKLANWWAEAAKFRSHGEDRLLVPAPWTRTIEELCADGVRGETYAHEQIRTTPGQARELLERVAEGGEPLLSEYGWVLAGAWETAMTGDSEVFLLWAIPTWEQWAEAEKAERADTKLARWRRDFHGRIGSLHRFLLADSELSPFRTGRQPRREDRKTGWTE</sequence>
<dbReference type="Gene3D" id="3.30.70.100">
    <property type="match status" value="1"/>
</dbReference>
<evidence type="ECO:0000313" key="2">
    <source>
        <dbReference type="Proteomes" id="UP001500466"/>
    </source>
</evidence>
<name>A0ABP9H507_9ACTN</name>
<reference evidence="2" key="1">
    <citation type="journal article" date="2019" name="Int. J. Syst. Evol. Microbiol.">
        <title>The Global Catalogue of Microorganisms (GCM) 10K type strain sequencing project: providing services to taxonomists for standard genome sequencing and annotation.</title>
        <authorList>
            <consortium name="The Broad Institute Genomics Platform"/>
            <consortium name="The Broad Institute Genome Sequencing Center for Infectious Disease"/>
            <person name="Wu L."/>
            <person name="Ma J."/>
        </authorList>
    </citation>
    <scope>NUCLEOTIDE SEQUENCE [LARGE SCALE GENOMIC DNA]</scope>
    <source>
        <strain evidence="2">JCM 17986</strain>
    </source>
</reference>